<name>A0A378SZD6_9MYCO</name>
<dbReference type="RefSeq" id="WP_036393825.1">
    <property type="nucleotide sequence ID" value="NZ_CP081000.1"/>
</dbReference>
<proteinExistence type="predicted"/>
<evidence type="ECO:0000313" key="2">
    <source>
        <dbReference type="Proteomes" id="UP000254945"/>
    </source>
</evidence>
<protein>
    <recommendedName>
        <fullName evidence="3">4Fe-4S ferredoxin-type domain-containing protein</fullName>
    </recommendedName>
</protein>
<dbReference type="AlphaFoldDB" id="A0A378SZD6"/>
<dbReference type="EMBL" id="UGQQ01000001">
    <property type="protein sequence ID" value="STZ53958.1"/>
    <property type="molecule type" value="Genomic_DNA"/>
</dbReference>
<evidence type="ECO:0000313" key="1">
    <source>
        <dbReference type="EMBL" id="STZ53958.1"/>
    </source>
</evidence>
<sequence length="118" mass="12734">MPGTDGAISDAAATELCDCPRRDHVGTADGRCAEPSIRSESADTGIDRSRYSQCGCCMADCPDVHPSPTPGFGPVPGSLQIAEEYFGTLPAEKQHALREQEARGELRIVPRAEMRKFR</sequence>
<reference evidence="1 2" key="1">
    <citation type="submission" date="2018-06" db="EMBL/GenBank/DDBJ databases">
        <authorList>
            <consortium name="Pathogen Informatics"/>
            <person name="Doyle S."/>
        </authorList>
    </citation>
    <scope>NUCLEOTIDE SEQUENCE [LARGE SCALE GENOMIC DNA]</scope>
    <source>
        <strain evidence="1 2">NCTC4524</strain>
    </source>
</reference>
<evidence type="ECO:0008006" key="3">
    <source>
        <dbReference type="Google" id="ProtNLM"/>
    </source>
</evidence>
<organism evidence="1 2">
    <name type="scientific">Mycolicibacterium senegalense</name>
    <dbReference type="NCBI Taxonomy" id="1796"/>
    <lineage>
        <taxon>Bacteria</taxon>
        <taxon>Bacillati</taxon>
        <taxon>Actinomycetota</taxon>
        <taxon>Actinomycetes</taxon>
        <taxon>Mycobacteriales</taxon>
        <taxon>Mycobacteriaceae</taxon>
        <taxon>Mycolicibacterium</taxon>
    </lineage>
</organism>
<accession>A0A378SZD6</accession>
<gene>
    <name evidence="1" type="ORF">NCTC4524_01585</name>
</gene>
<dbReference type="Proteomes" id="UP000254945">
    <property type="component" value="Unassembled WGS sequence"/>
</dbReference>